<protein>
    <submittedName>
        <fullName evidence="2">Uncharacterized protein</fullName>
    </submittedName>
</protein>
<dbReference type="AlphaFoldDB" id="A0A5B7GN69"/>
<comment type="caution">
    <text evidence="2">The sequence shown here is derived from an EMBL/GenBank/DDBJ whole genome shotgun (WGS) entry which is preliminary data.</text>
</comment>
<evidence type="ECO:0000313" key="3">
    <source>
        <dbReference type="Proteomes" id="UP000324222"/>
    </source>
</evidence>
<sequence>MRCLRGDAGKAVSLVMVRGLVVLCWSVAMSAALWQCYGLWCGGVQAAVVPLPKTEAAARLGRWRGTQVRATWSGSRHVRSVINNSLRIVVRPGGCVGRFRLYRTRHACPGSL</sequence>
<gene>
    <name evidence="2" type="ORF">E2C01_052958</name>
</gene>
<keyword evidence="1" id="KW-1133">Transmembrane helix</keyword>
<dbReference type="EMBL" id="VSRR010016124">
    <property type="protein sequence ID" value="MPC58946.1"/>
    <property type="molecule type" value="Genomic_DNA"/>
</dbReference>
<organism evidence="2 3">
    <name type="scientific">Portunus trituberculatus</name>
    <name type="common">Swimming crab</name>
    <name type="synonym">Neptunus trituberculatus</name>
    <dbReference type="NCBI Taxonomy" id="210409"/>
    <lineage>
        <taxon>Eukaryota</taxon>
        <taxon>Metazoa</taxon>
        <taxon>Ecdysozoa</taxon>
        <taxon>Arthropoda</taxon>
        <taxon>Crustacea</taxon>
        <taxon>Multicrustacea</taxon>
        <taxon>Malacostraca</taxon>
        <taxon>Eumalacostraca</taxon>
        <taxon>Eucarida</taxon>
        <taxon>Decapoda</taxon>
        <taxon>Pleocyemata</taxon>
        <taxon>Brachyura</taxon>
        <taxon>Eubrachyura</taxon>
        <taxon>Portunoidea</taxon>
        <taxon>Portunidae</taxon>
        <taxon>Portuninae</taxon>
        <taxon>Portunus</taxon>
    </lineage>
</organism>
<accession>A0A5B7GN69</accession>
<keyword evidence="1" id="KW-0472">Membrane</keyword>
<evidence type="ECO:0000256" key="1">
    <source>
        <dbReference type="SAM" id="Phobius"/>
    </source>
</evidence>
<dbReference type="Proteomes" id="UP000324222">
    <property type="component" value="Unassembled WGS sequence"/>
</dbReference>
<keyword evidence="1" id="KW-0812">Transmembrane</keyword>
<feature type="transmembrane region" description="Helical" evidence="1">
    <location>
        <begin position="12"/>
        <end position="34"/>
    </location>
</feature>
<reference evidence="2 3" key="1">
    <citation type="submission" date="2019-05" db="EMBL/GenBank/DDBJ databases">
        <title>Another draft genome of Portunus trituberculatus and its Hox gene families provides insights of decapod evolution.</title>
        <authorList>
            <person name="Jeong J.-H."/>
            <person name="Song I."/>
            <person name="Kim S."/>
            <person name="Choi T."/>
            <person name="Kim D."/>
            <person name="Ryu S."/>
            <person name="Kim W."/>
        </authorList>
    </citation>
    <scope>NUCLEOTIDE SEQUENCE [LARGE SCALE GENOMIC DNA]</scope>
    <source>
        <tissue evidence="2">Muscle</tissue>
    </source>
</reference>
<evidence type="ECO:0000313" key="2">
    <source>
        <dbReference type="EMBL" id="MPC58946.1"/>
    </source>
</evidence>
<name>A0A5B7GN69_PORTR</name>
<keyword evidence="3" id="KW-1185">Reference proteome</keyword>
<proteinExistence type="predicted"/>